<dbReference type="Gene3D" id="2.70.70.10">
    <property type="entry name" value="Glucose Permease (Domain IIA)"/>
    <property type="match status" value="1"/>
</dbReference>
<evidence type="ECO:0000313" key="5">
    <source>
        <dbReference type="Proteomes" id="UP000004095"/>
    </source>
</evidence>
<feature type="region of interest" description="Disordered" evidence="1">
    <location>
        <begin position="45"/>
        <end position="72"/>
    </location>
</feature>
<dbReference type="InterPro" id="IPR050570">
    <property type="entry name" value="Cell_wall_metabolism_enzyme"/>
</dbReference>
<organism evidence="4 5">
    <name type="scientific">Microscilla marina ATCC 23134</name>
    <dbReference type="NCBI Taxonomy" id="313606"/>
    <lineage>
        <taxon>Bacteria</taxon>
        <taxon>Pseudomonadati</taxon>
        <taxon>Bacteroidota</taxon>
        <taxon>Cytophagia</taxon>
        <taxon>Cytophagales</taxon>
        <taxon>Microscillaceae</taxon>
        <taxon>Microscilla</taxon>
    </lineage>
</organism>
<evidence type="ECO:0000256" key="1">
    <source>
        <dbReference type="SAM" id="MobiDB-lite"/>
    </source>
</evidence>
<dbReference type="Pfam" id="PF01551">
    <property type="entry name" value="Peptidase_M23"/>
    <property type="match status" value="1"/>
</dbReference>
<dbReference type="PANTHER" id="PTHR21666">
    <property type="entry name" value="PEPTIDASE-RELATED"/>
    <property type="match status" value="1"/>
</dbReference>
<dbReference type="Gene3D" id="3.10.350.10">
    <property type="entry name" value="LysM domain"/>
    <property type="match status" value="1"/>
</dbReference>
<dbReference type="SUPFAM" id="SSF51261">
    <property type="entry name" value="Duplicated hybrid motif"/>
    <property type="match status" value="1"/>
</dbReference>
<dbReference type="OrthoDB" id="9805070at2"/>
<feature type="signal peptide" evidence="2">
    <location>
        <begin position="1"/>
        <end position="21"/>
    </location>
</feature>
<feature type="chain" id="PRO_5002642316" evidence="2">
    <location>
        <begin position="22"/>
        <end position="352"/>
    </location>
</feature>
<protein>
    <submittedName>
        <fullName evidence="4">Peptidase, M23/M37 family</fullName>
    </submittedName>
</protein>
<dbReference type="InterPro" id="IPR011055">
    <property type="entry name" value="Dup_hybrid_motif"/>
</dbReference>
<sequence>MFGFKYIFGFLLIFCLQASWAQVENQNPKGNMKIVPTPAKKTKKDTLVKVDSTKKQDESGAAMPGPKKTQTANRGNFNLFKRNAAIVREDSVGSIDIGTNQIVKISEEIKIDCVWIKAVEYYSVWNSTYINPYRKDAKRFRDTIDIKLYDAGRGQLWSAPLATNFKTSNFGYRWGRFHHGIDLNLSIGTPIYSVFDGIVRISAYGMGFGNYVVVRHYNGLETLYGHMSIRKVEVGQVVKAGQLIGLGGSTGWSTGPHLHFEVRYQGNSIDPLLVFDFSKKGKEVFKDIFTLKPEHFWHLGNKTRKRIYHQVKYGDTLYSISRKYRIPIWTLARQNKLHYKSRLKVGQRLIIR</sequence>
<proteinExistence type="predicted"/>
<evidence type="ECO:0000313" key="4">
    <source>
        <dbReference type="EMBL" id="EAY27800.1"/>
    </source>
</evidence>
<feature type="domain" description="LysM" evidence="3">
    <location>
        <begin position="307"/>
        <end position="351"/>
    </location>
</feature>
<dbReference type="Pfam" id="PF01476">
    <property type="entry name" value="LysM"/>
    <property type="match status" value="1"/>
</dbReference>
<evidence type="ECO:0000256" key="2">
    <source>
        <dbReference type="SAM" id="SignalP"/>
    </source>
</evidence>
<dbReference type="InterPro" id="IPR018392">
    <property type="entry name" value="LysM"/>
</dbReference>
<dbReference type="CDD" id="cd00118">
    <property type="entry name" value="LysM"/>
    <property type="match status" value="1"/>
</dbReference>
<gene>
    <name evidence="4" type="ORF">M23134_00241</name>
</gene>
<dbReference type="PANTHER" id="PTHR21666:SF270">
    <property type="entry name" value="MUREIN HYDROLASE ACTIVATOR ENVC"/>
    <property type="match status" value="1"/>
</dbReference>
<keyword evidence="2" id="KW-0732">Signal</keyword>
<feature type="compositionally biased region" description="Basic and acidic residues" evidence="1">
    <location>
        <begin position="45"/>
        <end position="58"/>
    </location>
</feature>
<dbReference type="Proteomes" id="UP000004095">
    <property type="component" value="Unassembled WGS sequence"/>
</dbReference>
<dbReference type="SUPFAM" id="SSF54106">
    <property type="entry name" value="LysM domain"/>
    <property type="match status" value="1"/>
</dbReference>
<dbReference type="eggNOG" id="COG0739">
    <property type="taxonomic scope" value="Bacteria"/>
</dbReference>
<dbReference type="CDD" id="cd12797">
    <property type="entry name" value="M23_peptidase"/>
    <property type="match status" value="1"/>
</dbReference>
<dbReference type="AlphaFoldDB" id="A1ZP08"/>
<reference evidence="4 5" key="1">
    <citation type="submission" date="2007-01" db="EMBL/GenBank/DDBJ databases">
        <authorList>
            <person name="Haygood M."/>
            <person name="Podell S."/>
            <person name="Anderson C."/>
            <person name="Hopkinson B."/>
            <person name="Roe K."/>
            <person name="Barbeau K."/>
            <person name="Gaasterland T."/>
            <person name="Ferriera S."/>
            <person name="Johnson J."/>
            <person name="Kravitz S."/>
            <person name="Beeson K."/>
            <person name="Sutton G."/>
            <person name="Rogers Y.-H."/>
            <person name="Friedman R."/>
            <person name="Frazier M."/>
            <person name="Venter J.C."/>
        </authorList>
    </citation>
    <scope>NUCLEOTIDE SEQUENCE [LARGE SCALE GENOMIC DNA]</scope>
    <source>
        <strain evidence="4 5">ATCC 23134</strain>
    </source>
</reference>
<accession>A1ZP08</accession>
<comment type="caution">
    <text evidence="4">The sequence shown here is derived from an EMBL/GenBank/DDBJ whole genome shotgun (WGS) entry which is preliminary data.</text>
</comment>
<keyword evidence="5" id="KW-1185">Reference proteome</keyword>
<dbReference type="PROSITE" id="PS51782">
    <property type="entry name" value="LYSM"/>
    <property type="match status" value="1"/>
</dbReference>
<dbReference type="EMBL" id="AAWS01000020">
    <property type="protein sequence ID" value="EAY27800.1"/>
    <property type="molecule type" value="Genomic_DNA"/>
</dbReference>
<dbReference type="InterPro" id="IPR036779">
    <property type="entry name" value="LysM_dom_sf"/>
</dbReference>
<dbReference type="SMART" id="SM00257">
    <property type="entry name" value="LysM"/>
    <property type="match status" value="1"/>
</dbReference>
<evidence type="ECO:0000259" key="3">
    <source>
        <dbReference type="PROSITE" id="PS51782"/>
    </source>
</evidence>
<dbReference type="InterPro" id="IPR016047">
    <property type="entry name" value="M23ase_b-sheet_dom"/>
</dbReference>
<dbReference type="GO" id="GO:0004222">
    <property type="term" value="F:metalloendopeptidase activity"/>
    <property type="evidence" value="ECO:0007669"/>
    <property type="project" value="TreeGrafter"/>
</dbReference>
<name>A1ZP08_MICM2</name>